<gene>
    <name evidence="12" type="ORF">EJ04DRAFT_501478</name>
</gene>
<dbReference type="SMART" id="SM00829">
    <property type="entry name" value="PKS_ER"/>
    <property type="match status" value="1"/>
</dbReference>
<dbReference type="GO" id="GO:0030639">
    <property type="term" value="P:polyketide biosynthetic process"/>
    <property type="evidence" value="ECO:0007669"/>
    <property type="project" value="UniProtKB-ARBA"/>
</dbReference>
<feature type="region of interest" description="N-terminal hotdog fold" evidence="8">
    <location>
        <begin position="923"/>
        <end position="1057"/>
    </location>
</feature>
<dbReference type="SUPFAM" id="SSF50129">
    <property type="entry name" value="GroES-like"/>
    <property type="match status" value="1"/>
</dbReference>
<dbReference type="SMART" id="SM00826">
    <property type="entry name" value="PKS_DH"/>
    <property type="match status" value="1"/>
</dbReference>
<dbReference type="Gene3D" id="3.40.47.10">
    <property type="match status" value="1"/>
</dbReference>
<feature type="domain" description="PKS/mFAS DH" evidence="11">
    <location>
        <begin position="923"/>
        <end position="1225"/>
    </location>
</feature>
<feature type="domain" description="Ketosynthase family 3 (KS3)" evidence="10">
    <location>
        <begin position="5"/>
        <end position="436"/>
    </location>
</feature>
<keyword evidence="6" id="KW-0511">Multifunctional enzyme</keyword>
<feature type="active site" description="Proton donor; for dehydratase activity" evidence="8">
    <location>
        <position position="1137"/>
    </location>
</feature>
<dbReference type="CDD" id="cd02440">
    <property type="entry name" value="AdoMet_MTases"/>
    <property type="match status" value="1"/>
</dbReference>
<dbReference type="InterPro" id="IPR014031">
    <property type="entry name" value="Ketoacyl_synth_C"/>
</dbReference>
<dbReference type="Gene3D" id="3.90.180.10">
    <property type="entry name" value="Medium-chain alcohol dehydrogenases, catalytic domain"/>
    <property type="match status" value="1"/>
</dbReference>
<dbReference type="InterPro" id="IPR020806">
    <property type="entry name" value="PKS_PP-bd"/>
</dbReference>
<organism evidence="12 13">
    <name type="scientific">Polyplosphaeria fusca</name>
    <dbReference type="NCBI Taxonomy" id="682080"/>
    <lineage>
        <taxon>Eukaryota</taxon>
        <taxon>Fungi</taxon>
        <taxon>Dikarya</taxon>
        <taxon>Ascomycota</taxon>
        <taxon>Pezizomycotina</taxon>
        <taxon>Dothideomycetes</taxon>
        <taxon>Pleosporomycetidae</taxon>
        <taxon>Pleosporales</taxon>
        <taxon>Tetraplosphaeriaceae</taxon>
        <taxon>Polyplosphaeria</taxon>
    </lineage>
</organism>
<dbReference type="InterPro" id="IPR036291">
    <property type="entry name" value="NAD(P)-bd_dom_sf"/>
</dbReference>
<comment type="caution">
    <text evidence="12">The sequence shown here is derived from an EMBL/GenBank/DDBJ whole genome shotgun (WGS) entry which is preliminary data.</text>
</comment>
<dbReference type="InterPro" id="IPR032821">
    <property type="entry name" value="PKS_assoc"/>
</dbReference>
<dbReference type="PANTHER" id="PTHR43775">
    <property type="entry name" value="FATTY ACID SYNTHASE"/>
    <property type="match status" value="1"/>
</dbReference>
<dbReference type="InterPro" id="IPR042104">
    <property type="entry name" value="PKS_dehydratase_sf"/>
</dbReference>
<dbReference type="PROSITE" id="PS52019">
    <property type="entry name" value="PKS_MFAS_DH"/>
    <property type="match status" value="1"/>
</dbReference>
<evidence type="ECO:0000259" key="10">
    <source>
        <dbReference type="PROSITE" id="PS52004"/>
    </source>
</evidence>
<dbReference type="InterPro" id="IPR013968">
    <property type="entry name" value="PKS_KR"/>
</dbReference>
<dbReference type="Pfam" id="PF16197">
    <property type="entry name" value="KAsynt_C_assoc"/>
    <property type="match status" value="1"/>
</dbReference>
<keyword evidence="1" id="KW-0596">Phosphopantetheine</keyword>
<dbReference type="Pfam" id="PF00698">
    <property type="entry name" value="Acyl_transf_1"/>
    <property type="match status" value="1"/>
</dbReference>
<dbReference type="Proteomes" id="UP000799444">
    <property type="component" value="Unassembled WGS sequence"/>
</dbReference>
<dbReference type="Pfam" id="PF00550">
    <property type="entry name" value="PP-binding"/>
    <property type="match status" value="1"/>
</dbReference>
<dbReference type="Pfam" id="PF08659">
    <property type="entry name" value="KR"/>
    <property type="match status" value="1"/>
</dbReference>
<dbReference type="PROSITE" id="PS00012">
    <property type="entry name" value="PHOSPHOPANTETHEINE"/>
    <property type="match status" value="1"/>
</dbReference>
<dbReference type="GO" id="GO:0004312">
    <property type="term" value="F:fatty acid synthase activity"/>
    <property type="evidence" value="ECO:0007669"/>
    <property type="project" value="TreeGrafter"/>
</dbReference>
<dbReference type="InterPro" id="IPR020807">
    <property type="entry name" value="PKS_DH"/>
</dbReference>
<evidence type="ECO:0000256" key="6">
    <source>
        <dbReference type="ARBA" id="ARBA00023268"/>
    </source>
</evidence>
<evidence type="ECO:0000259" key="11">
    <source>
        <dbReference type="PROSITE" id="PS52019"/>
    </source>
</evidence>
<dbReference type="Gene3D" id="3.40.50.150">
    <property type="entry name" value="Vaccinia Virus protein VP39"/>
    <property type="match status" value="1"/>
</dbReference>
<accession>A0A9P4QM78</accession>
<keyword evidence="4" id="KW-0521">NADP</keyword>
<evidence type="ECO:0000256" key="1">
    <source>
        <dbReference type="ARBA" id="ARBA00022450"/>
    </source>
</evidence>
<name>A0A9P4QM78_9PLEO</name>
<dbReference type="InterPro" id="IPR014043">
    <property type="entry name" value="Acyl_transferase_dom"/>
</dbReference>
<dbReference type="InterPro" id="IPR049900">
    <property type="entry name" value="PKS_mFAS_DH"/>
</dbReference>
<dbReference type="InterPro" id="IPR016035">
    <property type="entry name" value="Acyl_Trfase/lysoPLipase"/>
</dbReference>
<dbReference type="EMBL" id="ML996231">
    <property type="protein sequence ID" value="KAF2729917.1"/>
    <property type="molecule type" value="Genomic_DNA"/>
</dbReference>
<reference evidence="12" key="1">
    <citation type="journal article" date="2020" name="Stud. Mycol.">
        <title>101 Dothideomycetes genomes: a test case for predicting lifestyles and emergence of pathogens.</title>
        <authorList>
            <person name="Haridas S."/>
            <person name="Albert R."/>
            <person name="Binder M."/>
            <person name="Bloem J."/>
            <person name="Labutti K."/>
            <person name="Salamov A."/>
            <person name="Andreopoulos B."/>
            <person name="Baker S."/>
            <person name="Barry K."/>
            <person name="Bills G."/>
            <person name="Bluhm B."/>
            <person name="Cannon C."/>
            <person name="Castanera R."/>
            <person name="Culley D."/>
            <person name="Daum C."/>
            <person name="Ezra D."/>
            <person name="Gonzalez J."/>
            <person name="Henrissat B."/>
            <person name="Kuo A."/>
            <person name="Liang C."/>
            <person name="Lipzen A."/>
            <person name="Lutzoni F."/>
            <person name="Magnuson J."/>
            <person name="Mondo S."/>
            <person name="Nolan M."/>
            <person name="Ohm R."/>
            <person name="Pangilinan J."/>
            <person name="Park H.-J."/>
            <person name="Ramirez L."/>
            <person name="Alfaro M."/>
            <person name="Sun H."/>
            <person name="Tritt A."/>
            <person name="Yoshinaga Y."/>
            <person name="Zwiers L.-H."/>
            <person name="Turgeon B."/>
            <person name="Goodwin S."/>
            <person name="Spatafora J."/>
            <person name="Crous P."/>
            <person name="Grigoriev I."/>
        </authorList>
    </citation>
    <scope>NUCLEOTIDE SEQUENCE</scope>
    <source>
        <strain evidence="12">CBS 125425</strain>
    </source>
</reference>
<evidence type="ECO:0000313" key="13">
    <source>
        <dbReference type="Proteomes" id="UP000799444"/>
    </source>
</evidence>
<feature type="active site" description="Proton acceptor; for dehydratase activity" evidence="8">
    <location>
        <position position="955"/>
    </location>
</feature>
<dbReference type="CDD" id="cd05195">
    <property type="entry name" value="enoyl_red"/>
    <property type="match status" value="1"/>
</dbReference>
<sequence>MEKSSVPIAIVGMSCRFAGGASDPEKLWQLCAEGRTGWSEVPSDRFNIEGHYHPRPDNLNTTNVKGACFLDDDIGLFDAAFFNLPAETAACLDPQFRLMLESTYEAFENAGLTMKQINGSNTSVYAGSFFKDYHDAGLRDVTTLPRFFLIGVGSAMASNRLSHYFDLRGASMSIDTGCSTTLTALHQACNDLRNNESSMSVVSGANLMLNPDMFITMSSIALISKDGRSFAFDSRANGYGRGEGVATIVLKRLDDALRDGDPIQAVIKETALNQDGKTDTITTPSQEAQIALIRRVYKKAGLDPKDTGYFEAHGTGTPTGDPLEVGAIGAVFKDTRPSDRPLPIGSIKPNVGHTECASGLASIVKVVKALEKGQIPPAANLETVNPKLKLGEWNLKVIHPFKSSSRHPWPAHLPLRRASVNNFGYGGANSHVILEHYTQSDRATIDATLPSKVFMLSAKDENAAKALVSNLRDHLGDVACGDDQTYFNDLAYTLGERRSVFPWVASTAASSVSDLIRVIDSGRVKPRRTNGTPRLGFVFTGQGAQWAAMGRELISAYPVFRNTLLEAACYLGEFGADYDLLEELHRDDQTTRVHEAALGQPVCVAVQIALVDLLDSFGIRPAAVTSHSSGEIASAYAAGALSLRNAMGVVYARGSLAADVARYSTLGAGGMIAVGLGVEAAEGYIARVTSGKVVVACRNSPTSVTVSGDLEGVDELEGILKEDKVFARKLKVPTGYHSHHMQPIAEPYAAWMRENVTPEPRLHDGIIYSSPTTGQRMTSAEDIASPEHWVKSLTHPVLFVESFTNMCFASREEPCEIDMVVEIGAHAALSGPIQDIMMLDVFKGSKIAYSNCLTRKKDAVATMQALATEVLHNGYQLDMAGVNLSRNGRVLTDLPKYAWNHSSRHWYEPRTNRAHRMLSEGPHDLLGSVVVGSNRINPSWRHIIKPSSMPWITDHKLQGTVVYPGAGFICMAIEGLAQAEKASSDKVVQSYQLRDIDILQALVIPEGEDGVEVQLSLRPCGDRVMAGWREFQVFSVTHDDKWSEHCRGLISIRYDSAIKALPAPLPDAADYRVRVSPSDVYASMHRVGIQHGPVFQNIKSVRARAQASLSTIEIVDTAAVMPYQFEHSHIIHPTTLDNIIQTVYGALPAAGANMTSAQVPRSLKRLEISSQISSLPGSTFTTFSSVRDNDKQGFWAGITVVDEKQNVVVTMEDFAFQSIGSALSGGELCANDKFLSSKWVPDWDLASTAQLKQQLASEPSPIDETDGLGDLKPVCTWFIEDALATLTRSDIENLQGPLKRYYVWMKQQANRQNDGDVTSPEEKEALIAKARTETPHGELLCNIGSNLADMCRGKVSPLDLMDENLLLYRFYAEGLKLDRSRHQMAELVRLFGHKNPQAKILEVGAGSGAATHHILNALGAESPLAASYDYTDVSEDFFAAAKEEFQTWQNLLTFQKLDIEQDPAKQGFETGTYDLVLASRVLNKTGATDDTMSNVRKLLKPSGTLLFMAPTKDQLDFRMMFGLLPDQWLGEEENCLTTPILPVDAWDTALRRSDFTGVELDVHESESEELYSYSVIKASAVASAPVFNPEVVIATPECLPPQPWVDELCNSIASVVGALPTIQPCSDELDCEGKLVVFLGELSAPILNNPSEQQFQAIRDMVTKSKGLLWVTHGGALESENPLSSLSQGFMRILRLEYVGKRLGTLDLDPESDCWSASSVSAIGRVFSSLFADLQRTNEPKDFEFAERKGCVHVLRYFKDNERNKTWFPDASDAASTSLQPFGSNSSPLRLTIENPGHLDSLVFVPVSLPTNHSEEVEVIPKAFGISVRDVNAATAALQDRHMGFECAGVISQVGELASSQGFKAGDRVAVLTQGDCSNVVRSPWTSVMRIPDDMSFELAAALPMAYATAWISLMRSARLEKGESILIHDAGSAVGQAAIALAAFVGAEIFATVSSFEHGSFLRRVLGIPADHIFPSDNAAAFSSAVLSKTKGRGVDVVLNTLEGPLLQESLNCVAAFGRFIELGKKNSQQNTRLDLGAFSRGISIFAVDVAMLAAHKGHQVKEALASVFDLIQKRAIQGVFTFVHDISHVVQAFRNAQSTTSAGKVVLSVNQDSAVPVIRQTPTARLHADASYVVVGGFGGIGQSVCLWLAEHGARNLIVLSRSANASERATALLGELGKLQCRVKAISCDIADEADLQRAVESCNTDMPPVRGLIQGAMALRDSILEQMSLSDYTTGLRPKVQGTWNLHKAFSSAPVDFFVILSSIAGVIGIASQCNYGAGGAFQDALAAYRTSHGMPCVSIDIGAVKNVGYVAEHDETNTYLKKQGHMLLSESDVLKAVECAITSPYATQLIFGINTSPNSALWDDGPASRDLRFSPAKYRSAGEDAANAGPKSDELAARISRARTLDDAVAAVAAEITAKIMDIFMIPEEEVFPNKPMADFGVDSLTAVELRNALATKAAAEISIFDIMQSPSLDALAAAIAVKSAHISPALAKAL</sequence>
<dbReference type="Pfam" id="PF23114">
    <property type="entry name" value="NAD-bd_HRPKS_sdrA"/>
    <property type="match status" value="1"/>
</dbReference>
<dbReference type="InterPro" id="IPR050091">
    <property type="entry name" value="PKS_NRPS_Biosynth_Enz"/>
</dbReference>
<dbReference type="SUPFAM" id="SSF52151">
    <property type="entry name" value="FabD/lysophospholipase-like"/>
    <property type="match status" value="1"/>
</dbReference>
<keyword evidence="2" id="KW-0597">Phosphoprotein</keyword>
<dbReference type="InterPro" id="IPR020841">
    <property type="entry name" value="PKS_Beta-ketoAc_synthase_dom"/>
</dbReference>
<dbReference type="PROSITE" id="PS51257">
    <property type="entry name" value="PROKAR_LIPOPROTEIN"/>
    <property type="match status" value="1"/>
</dbReference>
<dbReference type="SUPFAM" id="SSF53901">
    <property type="entry name" value="Thiolase-like"/>
    <property type="match status" value="1"/>
</dbReference>
<protein>
    <submittedName>
        <fullName evidence="12">Ketoacyl-synt-domain-containing protein</fullName>
    </submittedName>
</protein>
<evidence type="ECO:0000259" key="9">
    <source>
        <dbReference type="PROSITE" id="PS50075"/>
    </source>
</evidence>
<dbReference type="SUPFAM" id="SSF55048">
    <property type="entry name" value="Probable ACP-binding domain of malonyl-CoA ACP transacylase"/>
    <property type="match status" value="1"/>
</dbReference>
<dbReference type="GO" id="GO:0016491">
    <property type="term" value="F:oxidoreductase activity"/>
    <property type="evidence" value="ECO:0007669"/>
    <property type="project" value="UniProtKB-KW"/>
</dbReference>
<keyword evidence="3" id="KW-0808">Transferase</keyword>
<feature type="region of interest" description="C-terminal hotdog fold" evidence="8">
    <location>
        <begin position="1072"/>
        <end position="1225"/>
    </location>
</feature>
<keyword evidence="7" id="KW-0012">Acyltransferase</keyword>
<dbReference type="InterPro" id="IPR001227">
    <property type="entry name" value="Ac_transferase_dom_sf"/>
</dbReference>
<dbReference type="InterPro" id="IPR013217">
    <property type="entry name" value="Methyltransf_12"/>
</dbReference>
<dbReference type="GO" id="GO:0006633">
    <property type="term" value="P:fatty acid biosynthetic process"/>
    <property type="evidence" value="ECO:0007669"/>
    <property type="project" value="TreeGrafter"/>
</dbReference>
<dbReference type="PANTHER" id="PTHR43775:SF29">
    <property type="entry name" value="ASPERFURANONE POLYKETIDE SYNTHASE AFOG-RELATED"/>
    <property type="match status" value="1"/>
</dbReference>
<evidence type="ECO:0000256" key="8">
    <source>
        <dbReference type="PROSITE-ProRule" id="PRU01363"/>
    </source>
</evidence>
<dbReference type="InterPro" id="IPR020843">
    <property type="entry name" value="ER"/>
</dbReference>
<dbReference type="SMART" id="SM00823">
    <property type="entry name" value="PKS_PP"/>
    <property type="match status" value="1"/>
</dbReference>
<dbReference type="SUPFAM" id="SSF47336">
    <property type="entry name" value="ACP-like"/>
    <property type="match status" value="1"/>
</dbReference>
<evidence type="ECO:0000256" key="4">
    <source>
        <dbReference type="ARBA" id="ARBA00022857"/>
    </source>
</evidence>
<dbReference type="InterPro" id="IPR011032">
    <property type="entry name" value="GroES-like_sf"/>
</dbReference>
<dbReference type="PROSITE" id="PS50075">
    <property type="entry name" value="CARRIER"/>
    <property type="match status" value="1"/>
</dbReference>
<dbReference type="Pfam" id="PF08242">
    <property type="entry name" value="Methyltransf_12"/>
    <property type="match status" value="1"/>
</dbReference>
<evidence type="ECO:0000256" key="5">
    <source>
        <dbReference type="ARBA" id="ARBA00023002"/>
    </source>
</evidence>
<dbReference type="SMART" id="SM00827">
    <property type="entry name" value="PKS_AT"/>
    <property type="match status" value="1"/>
</dbReference>
<dbReference type="OrthoDB" id="329835at2759"/>
<dbReference type="InterPro" id="IPR009081">
    <property type="entry name" value="PP-bd_ACP"/>
</dbReference>
<dbReference type="InterPro" id="IPR057326">
    <property type="entry name" value="KR_dom"/>
</dbReference>
<dbReference type="Pfam" id="PF13602">
    <property type="entry name" value="ADH_zinc_N_2"/>
    <property type="match status" value="1"/>
</dbReference>
<dbReference type="Pfam" id="PF00109">
    <property type="entry name" value="ketoacyl-synt"/>
    <property type="match status" value="1"/>
</dbReference>
<dbReference type="Gene3D" id="3.10.129.110">
    <property type="entry name" value="Polyketide synthase dehydratase"/>
    <property type="match status" value="1"/>
</dbReference>
<feature type="domain" description="Carrier" evidence="9">
    <location>
        <begin position="2412"/>
        <end position="2489"/>
    </location>
</feature>
<dbReference type="SUPFAM" id="SSF53335">
    <property type="entry name" value="S-adenosyl-L-methionine-dependent methyltransferases"/>
    <property type="match status" value="1"/>
</dbReference>
<dbReference type="InterPro" id="IPR029063">
    <property type="entry name" value="SAM-dependent_MTases_sf"/>
</dbReference>
<dbReference type="Pfam" id="PF21089">
    <property type="entry name" value="PKS_DH_N"/>
    <property type="match status" value="1"/>
</dbReference>
<keyword evidence="5" id="KW-0560">Oxidoreductase</keyword>
<dbReference type="InterPro" id="IPR016039">
    <property type="entry name" value="Thiolase-like"/>
</dbReference>
<proteinExistence type="predicted"/>
<dbReference type="InterPro" id="IPR006162">
    <property type="entry name" value="Ppantetheine_attach_site"/>
</dbReference>
<dbReference type="InterPro" id="IPR049551">
    <property type="entry name" value="PKS_DH_C"/>
</dbReference>
<dbReference type="Gene3D" id="3.40.50.720">
    <property type="entry name" value="NAD(P)-binding Rossmann-like Domain"/>
    <property type="match status" value="1"/>
</dbReference>
<dbReference type="Pfam" id="PF14765">
    <property type="entry name" value="PS-DH"/>
    <property type="match status" value="1"/>
</dbReference>
<dbReference type="SMART" id="SM00825">
    <property type="entry name" value="PKS_KS"/>
    <property type="match status" value="1"/>
</dbReference>
<dbReference type="GO" id="GO:0031177">
    <property type="term" value="F:phosphopantetheine binding"/>
    <property type="evidence" value="ECO:0007669"/>
    <property type="project" value="InterPro"/>
</dbReference>
<evidence type="ECO:0000313" key="12">
    <source>
        <dbReference type="EMBL" id="KAF2729917.1"/>
    </source>
</evidence>
<dbReference type="InterPro" id="IPR014030">
    <property type="entry name" value="Ketoacyl_synth_N"/>
</dbReference>
<dbReference type="SMART" id="SM00822">
    <property type="entry name" value="PKS_KR"/>
    <property type="match status" value="1"/>
</dbReference>
<dbReference type="InterPro" id="IPR056501">
    <property type="entry name" value="NAD-bd_HRPKS_sdrA"/>
</dbReference>
<dbReference type="PROSITE" id="PS52004">
    <property type="entry name" value="KS3_2"/>
    <property type="match status" value="1"/>
</dbReference>
<dbReference type="InterPro" id="IPR049552">
    <property type="entry name" value="PKS_DH_N"/>
</dbReference>
<keyword evidence="13" id="KW-1185">Reference proteome</keyword>
<dbReference type="InterPro" id="IPR016036">
    <property type="entry name" value="Malonyl_transacylase_ACP-bd"/>
</dbReference>
<evidence type="ECO:0000256" key="3">
    <source>
        <dbReference type="ARBA" id="ARBA00022679"/>
    </source>
</evidence>
<dbReference type="CDD" id="cd00833">
    <property type="entry name" value="PKS"/>
    <property type="match status" value="1"/>
</dbReference>
<evidence type="ECO:0000256" key="7">
    <source>
        <dbReference type="ARBA" id="ARBA00023315"/>
    </source>
</evidence>
<dbReference type="InterPro" id="IPR036736">
    <property type="entry name" value="ACP-like_sf"/>
</dbReference>
<evidence type="ECO:0000256" key="2">
    <source>
        <dbReference type="ARBA" id="ARBA00022553"/>
    </source>
</evidence>
<dbReference type="Pfam" id="PF02801">
    <property type="entry name" value="Ketoacyl-synt_C"/>
    <property type="match status" value="1"/>
</dbReference>
<dbReference type="Gene3D" id="3.40.366.10">
    <property type="entry name" value="Malonyl-Coenzyme A Acyl Carrier Protein, domain 2"/>
    <property type="match status" value="1"/>
</dbReference>
<dbReference type="SUPFAM" id="SSF51735">
    <property type="entry name" value="NAD(P)-binding Rossmann-fold domains"/>
    <property type="match status" value="2"/>
</dbReference>
<dbReference type="Gene3D" id="1.10.1200.10">
    <property type="entry name" value="ACP-like"/>
    <property type="match status" value="1"/>
</dbReference>